<organism evidence="1 2">
    <name type="scientific">Aspergillus tamarii</name>
    <dbReference type="NCBI Taxonomy" id="41984"/>
    <lineage>
        <taxon>Eukaryota</taxon>
        <taxon>Fungi</taxon>
        <taxon>Dikarya</taxon>
        <taxon>Ascomycota</taxon>
        <taxon>Pezizomycotina</taxon>
        <taxon>Eurotiomycetes</taxon>
        <taxon>Eurotiomycetidae</taxon>
        <taxon>Eurotiales</taxon>
        <taxon>Aspergillaceae</taxon>
        <taxon>Aspergillus</taxon>
        <taxon>Aspergillus subgen. Circumdati</taxon>
    </lineage>
</organism>
<evidence type="ECO:0000313" key="1">
    <source>
        <dbReference type="EMBL" id="KAE8164578.1"/>
    </source>
</evidence>
<keyword evidence="2" id="KW-1185">Reference proteome</keyword>
<sequence length="87" mass="9661">MMMMMKLMERRNNHISTVSCVAPTSWARSHSPLPPASVTVAAPNVACCHARDSPAEISPAPPVALRYWHRRPHHDHHLAATTAHLHC</sequence>
<accession>A0A5N6V0V4</accession>
<dbReference type="EMBL" id="ML738607">
    <property type="protein sequence ID" value="KAE8164578.1"/>
    <property type="molecule type" value="Genomic_DNA"/>
</dbReference>
<reference evidence="1 2" key="1">
    <citation type="submission" date="2019-04" db="EMBL/GenBank/DDBJ databases">
        <title>Friends and foes A comparative genomics study of 23 Aspergillus species from section Flavi.</title>
        <authorList>
            <consortium name="DOE Joint Genome Institute"/>
            <person name="Kjaerbolling I."/>
            <person name="Vesth T."/>
            <person name="Frisvad J.C."/>
            <person name="Nybo J.L."/>
            <person name="Theobald S."/>
            <person name="Kildgaard S."/>
            <person name="Isbrandt T."/>
            <person name="Kuo A."/>
            <person name="Sato A."/>
            <person name="Lyhne E.K."/>
            <person name="Kogle M.E."/>
            <person name="Wiebenga A."/>
            <person name="Kun R.S."/>
            <person name="Lubbers R.J."/>
            <person name="Makela M.R."/>
            <person name="Barry K."/>
            <person name="Chovatia M."/>
            <person name="Clum A."/>
            <person name="Daum C."/>
            <person name="Haridas S."/>
            <person name="He G."/>
            <person name="LaButti K."/>
            <person name="Lipzen A."/>
            <person name="Mondo S."/>
            <person name="Riley R."/>
            <person name="Salamov A."/>
            <person name="Simmons B.A."/>
            <person name="Magnuson J.K."/>
            <person name="Henrissat B."/>
            <person name="Mortensen U.H."/>
            <person name="Larsen T.O."/>
            <person name="Devries R.P."/>
            <person name="Grigoriev I.V."/>
            <person name="Machida M."/>
            <person name="Baker S.E."/>
            <person name="Andersen M.R."/>
        </authorList>
    </citation>
    <scope>NUCLEOTIDE SEQUENCE [LARGE SCALE GENOMIC DNA]</scope>
    <source>
        <strain evidence="1 2">CBS 117626</strain>
    </source>
</reference>
<dbReference type="AlphaFoldDB" id="A0A5N6V0V4"/>
<dbReference type="Proteomes" id="UP000326950">
    <property type="component" value="Unassembled WGS sequence"/>
</dbReference>
<name>A0A5N6V0V4_ASPTM</name>
<protein>
    <submittedName>
        <fullName evidence="1">Uncharacterized protein</fullName>
    </submittedName>
</protein>
<proteinExistence type="predicted"/>
<gene>
    <name evidence="1" type="ORF">BDV40DRAFT_260406</name>
</gene>
<evidence type="ECO:0000313" key="2">
    <source>
        <dbReference type="Proteomes" id="UP000326950"/>
    </source>
</evidence>